<organism evidence="1 2">
    <name type="scientific">Sorangium cellulosum</name>
    <name type="common">Polyangium cellulosum</name>
    <dbReference type="NCBI Taxonomy" id="56"/>
    <lineage>
        <taxon>Bacteria</taxon>
        <taxon>Pseudomonadati</taxon>
        <taxon>Myxococcota</taxon>
        <taxon>Polyangia</taxon>
        <taxon>Polyangiales</taxon>
        <taxon>Polyangiaceae</taxon>
        <taxon>Sorangium</taxon>
    </lineage>
</organism>
<proteinExistence type="predicted"/>
<evidence type="ECO:0000313" key="1">
    <source>
        <dbReference type="EMBL" id="AUX29150.1"/>
    </source>
</evidence>
<dbReference type="SUPFAM" id="SSF54001">
    <property type="entry name" value="Cysteine proteinases"/>
    <property type="match status" value="1"/>
</dbReference>
<dbReference type="Proteomes" id="UP000295497">
    <property type="component" value="Chromosome"/>
</dbReference>
<protein>
    <recommendedName>
        <fullName evidence="3">Transglutaminase-like domain-containing protein</fullName>
    </recommendedName>
</protein>
<dbReference type="AlphaFoldDB" id="A0A4P2QH02"/>
<dbReference type="InterPro" id="IPR038765">
    <property type="entry name" value="Papain-like_cys_pep_sf"/>
</dbReference>
<reference evidence="1 2" key="1">
    <citation type="submission" date="2015-09" db="EMBL/GenBank/DDBJ databases">
        <title>Sorangium comparison.</title>
        <authorList>
            <person name="Zaburannyi N."/>
            <person name="Bunk B."/>
            <person name="Overmann J."/>
            <person name="Mueller R."/>
        </authorList>
    </citation>
    <scope>NUCLEOTIDE SEQUENCE [LARGE SCALE GENOMIC DNA]</scope>
    <source>
        <strain evidence="1 2">So ce836</strain>
    </source>
</reference>
<gene>
    <name evidence="1" type="ORF">SOCE836_012380</name>
</gene>
<accession>A0A4P2QH02</accession>
<name>A0A4P2QH02_SORCE</name>
<evidence type="ECO:0000313" key="2">
    <source>
        <dbReference type="Proteomes" id="UP000295497"/>
    </source>
</evidence>
<evidence type="ECO:0008006" key="3">
    <source>
        <dbReference type="Google" id="ProtNLM"/>
    </source>
</evidence>
<dbReference type="EMBL" id="CP012672">
    <property type="protein sequence ID" value="AUX29150.1"/>
    <property type="molecule type" value="Genomic_DNA"/>
</dbReference>
<dbReference type="Gene3D" id="3.10.620.30">
    <property type="match status" value="1"/>
</dbReference>
<sequence>MSSSVWLEAYLGGRWRTFDARNNVPRMGRAPIARGRDAADVAITSTCGQKRLKTSRA</sequence>